<feature type="compositionally biased region" description="Basic and acidic residues" evidence="1">
    <location>
        <begin position="100"/>
        <end position="114"/>
    </location>
</feature>
<protein>
    <submittedName>
        <fullName evidence="3">Lipoprotein 17-related variable surface protein</fullName>
    </submittedName>
</protein>
<feature type="compositionally biased region" description="Polar residues" evidence="1">
    <location>
        <begin position="134"/>
        <end position="153"/>
    </location>
</feature>
<feature type="compositionally biased region" description="Polar residues" evidence="1">
    <location>
        <begin position="86"/>
        <end position="99"/>
    </location>
</feature>
<sequence>MTKKRKIIITSLLVGAIAVGLGSTIVVFSNNKEVTSINGNTETAKKIEINTSSIPKEDDQNKKDKPNTTNTNNDSNLNKETKNEISSDNQTNEQIVNNKQEQKTNELKQEKELSENNSNNDNDIDKSKKDWQVESDNLNAASNNEKTNELNNQQKEDEKSTEEKIDLVKQAIAKKMDYQAEIDKLLDKSILPSQANINDGKFTYIDQETGVSFIANNVFQANDNEGTIVINYKVQKEEVVESVDLTFNGFDKLVAQDIDYQNTNRSKMWEISAPEDQNWKGSYGKEKTFEPTNILGTEGRDFWFVYSQDHSQDIIYQVVKKDHKPVYVGQLELLFMSRGDYYGKVKDFYKVEYKTDINGQWIEANVEQRNIKSVNKGLIAHKLETIDIKAEVVAMRVVFLNEHKPSSVTHISSFMPILRLSEDKRAVNNALELVPLLEQDDLRFEQIKKEQFKFVSPEAVNLKYEVLNFALNESKEDITINVRVSKGKESKEYQITNFNNFKTEKQYQFEQQLSQELQNAIQNVVVIVKPESKEKELSTYSINDFQLENPNSSFTYKINNVTDISENQSTGIKQAKITGTIAQNNISVEFKYNVTWQFETDLEKIAKAIKSKEYENEIKKLINFNLLPSEVNVNQLFSYIDKNDNVNFNFISIKEANDYEGKLKLNYQVVKNDKNIDLVVEFNNLNKLVLQDADYQNTNRSKMWNINADEADSQSYGKNNIFTPVGSWGTIGQNYWYVKSDNSKDITLEITKKDNQPIYVGALELIFMNYSGYFKEKSNFYKIEYKTSIDSEWQQVNTQLKETKNESINAIPHTREKIKIANNVVAIKVVFTKGNQPSSYVHISSLMPMLKEK</sequence>
<dbReference type="EMBL" id="CP122979">
    <property type="protein sequence ID" value="WGI36282.1"/>
    <property type="molecule type" value="Genomic_DNA"/>
</dbReference>
<accession>A0ABY8LVV0</accession>
<evidence type="ECO:0000256" key="1">
    <source>
        <dbReference type="SAM" id="MobiDB-lite"/>
    </source>
</evidence>
<evidence type="ECO:0000313" key="3">
    <source>
        <dbReference type="EMBL" id="WGI36282.1"/>
    </source>
</evidence>
<feature type="compositionally biased region" description="Basic and acidic residues" evidence="1">
    <location>
        <begin position="123"/>
        <end position="132"/>
    </location>
</feature>
<gene>
    <name evidence="3" type="ORF">QEG99_02265</name>
</gene>
<feature type="compositionally biased region" description="Basic and acidic residues" evidence="1">
    <location>
        <begin position="154"/>
        <end position="163"/>
    </location>
</feature>
<feature type="compositionally biased region" description="Low complexity" evidence="1">
    <location>
        <begin position="67"/>
        <end position="76"/>
    </location>
</feature>
<evidence type="ECO:0000259" key="2">
    <source>
        <dbReference type="Pfam" id="PF04200"/>
    </source>
</evidence>
<dbReference type="Proteomes" id="UP001179842">
    <property type="component" value="Chromosome"/>
</dbReference>
<organism evidence="3 4">
    <name type="scientific">Mesomycoplasma lagogenitalium</name>
    <dbReference type="NCBI Taxonomy" id="171286"/>
    <lineage>
        <taxon>Bacteria</taxon>
        <taxon>Bacillati</taxon>
        <taxon>Mycoplasmatota</taxon>
        <taxon>Mycoplasmoidales</taxon>
        <taxon>Metamycoplasmataceae</taxon>
        <taxon>Mesomycoplasma</taxon>
    </lineage>
</organism>
<dbReference type="InterPro" id="IPR007326">
    <property type="entry name" value="Lipoprotein-assoc_dom"/>
</dbReference>
<dbReference type="RefSeq" id="WP_280101583.1">
    <property type="nucleotide sequence ID" value="NZ_CP122979.1"/>
</dbReference>
<reference evidence="3" key="1">
    <citation type="submission" date="2023-04" db="EMBL/GenBank/DDBJ databases">
        <title>Completed genome of Mycoplasma lagogenitalium type strain 12MS.</title>
        <authorList>
            <person name="Spergser J."/>
        </authorList>
    </citation>
    <scope>NUCLEOTIDE SEQUENCE</scope>
    <source>
        <strain evidence="3">12MS</strain>
    </source>
</reference>
<feature type="domain" description="Lipoprotein-associated type-17" evidence="2">
    <location>
        <begin position="617"/>
        <end position="687"/>
    </location>
</feature>
<evidence type="ECO:0000313" key="4">
    <source>
        <dbReference type="Proteomes" id="UP001179842"/>
    </source>
</evidence>
<dbReference type="Pfam" id="PF04200">
    <property type="entry name" value="Lipoprotein_17"/>
    <property type="match status" value="3"/>
</dbReference>
<keyword evidence="4" id="KW-1185">Reference proteome</keyword>
<feature type="domain" description="Lipoprotein-associated type-17" evidence="2">
    <location>
        <begin position="448"/>
        <end position="503"/>
    </location>
</feature>
<feature type="domain" description="Lipoprotein-associated type-17" evidence="2">
    <location>
        <begin position="181"/>
        <end position="251"/>
    </location>
</feature>
<feature type="compositionally biased region" description="Basic and acidic residues" evidence="1">
    <location>
        <begin position="55"/>
        <end position="66"/>
    </location>
</feature>
<name>A0ABY8LVV0_9BACT</name>
<proteinExistence type="predicted"/>
<feature type="region of interest" description="Disordered" evidence="1">
    <location>
        <begin position="48"/>
        <end position="163"/>
    </location>
</feature>
<keyword evidence="3" id="KW-0449">Lipoprotein</keyword>